<dbReference type="NCBIfam" id="NF005968">
    <property type="entry name" value="PRK08057.1-2"/>
    <property type="match status" value="1"/>
</dbReference>
<comment type="caution">
    <text evidence="4">The sequence shown here is derived from an EMBL/GenBank/DDBJ whole genome shotgun (WGS) entry which is preliminary data.</text>
</comment>
<evidence type="ECO:0000256" key="2">
    <source>
        <dbReference type="ARBA" id="ARBA00022573"/>
    </source>
</evidence>
<dbReference type="NCBIfam" id="TIGR00715">
    <property type="entry name" value="precor6x_red"/>
    <property type="match status" value="1"/>
</dbReference>
<proteinExistence type="predicted"/>
<keyword evidence="5" id="KW-1185">Reference proteome</keyword>
<accession>A0ABQ0Q261</accession>
<gene>
    <name evidence="4" type="ORF">AA0535_1371</name>
</gene>
<evidence type="ECO:0000313" key="4">
    <source>
        <dbReference type="EMBL" id="GBQ87798.1"/>
    </source>
</evidence>
<evidence type="ECO:0000313" key="5">
    <source>
        <dbReference type="Proteomes" id="UP001062776"/>
    </source>
</evidence>
<reference evidence="4" key="1">
    <citation type="submission" date="2013-04" db="EMBL/GenBank/DDBJ databases">
        <title>The genome sequencing project of 58 acetic acid bacteria.</title>
        <authorList>
            <person name="Okamoto-Kainuma A."/>
            <person name="Ishikawa M."/>
            <person name="Umino S."/>
            <person name="Koizumi Y."/>
            <person name="Shiwa Y."/>
            <person name="Yoshikawa H."/>
            <person name="Matsutani M."/>
            <person name="Matsushita K."/>
        </authorList>
    </citation>
    <scope>NUCLEOTIDE SEQUENCE</scope>
    <source>
        <strain evidence="4">NRIC 0535</strain>
    </source>
</reference>
<evidence type="ECO:0000256" key="1">
    <source>
        <dbReference type="ARBA" id="ARBA00004953"/>
    </source>
</evidence>
<keyword evidence="3" id="KW-0560">Oxidoreductase</keyword>
<dbReference type="PANTHER" id="PTHR36925:SF1">
    <property type="entry name" value="COBALT-PRECORRIN-6A REDUCTASE"/>
    <property type="match status" value="1"/>
</dbReference>
<dbReference type="PROSITE" id="PS51014">
    <property type="entry name" value="COBK_CBIJ"/>
    <property type="match status" value="1"/>
</dbReference>
<dbReference type="Proteomes" id="UP001062776">
    <property type="component" value="Unassembled WGS sequence"/>
</dbReference>
<keyword evidence="2" id="KW-0169">Cobalamin biosynthesis</keyword>
<protein>
    <submittedName>
        <fullName evidence="4">Precorrin 6x reductase</fullName>
    </submittedName>
</protein>
<sequence>MKILILGGTTEARLLCEALESRGLHHIIFSLAGVTISALPVPAETRIGGFGGIAGLANTLRDAEIDLVIDATHPFAAQMSRHAVEACALCALPLLRLIRPAWRPGTGAHWTHVPAISEVPKALGETPRRIFLTTGRKDLDPFIGTPHFYVVRSIERPPLPLPRRSLVILARGPFALDEEIALLRHHEIDCLVTKNAGSAATAPKLEAARQLGIDVVMVDRPLLPPAIECTSVEEALAWIQGMRRRV</sequence>
<dbReference type="RefSeq" id="WP_264815215.1">
    <property type="nucleotide sequence ID" value="NZ_BAPV01000010.1"/>
</dbReference>
<dbReference type="EMBL" id="BAPV01000010">
    <property type="protein sequence ID" value="GBQ87798.1"/>
    <property type="molecule type" value="Genomic_DNA"/>
</dbReference>
<dbReference type="PANTHER" id="PTHR36925">
    <property type="entry name" value="COBALT-PRECORRIN-6A REDUCTASE"/>
    <property type="match status" value="1"/>
</dbReference>
<organism evidence="4 5">
    <name type="scientific">Asaia krungthepensis NRIC 0535</name>
    <dbReference type="NCBI Taxonomy" id="1307925"/>
    <lineage>
        <taxon>Bacteria</taxon>
        <taxon>Pseudomonadati</taxon>
        <taxon>Pseudomonadota</taxon>
        <taxon>Alphaproteobacteria</taxon>
        <taxon>Acetobacterales</taxon>
        <taxon>Acetobacteraceae</taxon>
        <taxon>Asaia</taxon>
    </lineage>
</organism>
<comment type="pathway">
    <text evidence="1">Cofactor biosynthesis; adenosylcobalamin biosynthesis.</text>
</comment>
<dbReference type="Pfam" id="PF02571">
    <property type="entry name" value="CbiJ"/>
    <property type="match status" value="1"/>
</dbReference>
<evidence type="ECO:0000256" key="3">
    <source>
        <dbReference type="ARBA" id="ARBA00023002"/>
    </source>
</evidence>
<dbReference type="InterPro" id="IPR003723">
    <property type="entry name" value="Precorrin-6x_reduct"/>
</dbReference>
<name>A0ABQ0Q261_9PROT</name>